<dbReference type="Proteomes" id="UP000694005">
    <property type="component" value="Chromosome A10"/>
</dbReference>
<evidence type="ECO:0000313" key="2">
    <source>
        <dbReference type="EMBL" id="CAG7909868.1"/>
    </source>
</evidence>
<dbReference type="EnsemblPlants" id="Bra003070.1">
    <property type="protein sequence ID" value="Bra003070.1-P"/>
    <property type="gene ID" value="Bra003070"/>
</dbReference>
<dbReference type="HOGENOM" id="CLU_1868027_0_0_1"/>
<name>A0A3P6CFK7_BRACM</name>
<evidence type="ECO:0000313" key="5">
    <source>
        <dbReference type="Proteomes" id="UP000011750"/>
    </source>
</evidence>
<organism evidence="3">
    <name type="scientific">Brassica campestris</name>
    <name type="common">Field mustard</name>
    <dbReference type="NCBI Taxonomy" id="3711"/>
    <lineage>
        <taxon>Eukaryota</taxon>
        <taxon>Viridiplantae</taxon>
        <taxon>Streptophyta</taxon>
        <taxon>Embryophyta</taxon>
        <taxon>Tracheophyta</taxon>
        <taxon>Spermatophyta</taxon>
        <taxon>Magnoliopsida</taxon>
        <taxon>eudicotyledons</taxon>
        <taxon>Gunneridae</taxon>
        <taxon>Pentapetalae</taxon>
        <taxon>rosids</taxon>
        <taxon>malvids</taxon>
        <taxon>Brassicales</taxon>
        <taxon>Brassicaceae</taxon>
        <taxon>Brassiceae</taxon>
        <taxon>Brassica</taxon>
    </lineage>
</organism>
<proteinExistence type="predicted"/>
<dbReference type="AlphaFoldDB" id="A0A3P6CFK7"/>
<dbReference type="OMA" id="MSYFEYA"/>
<dbReference type="EMBL" id="LS974626">
    <property type="protein sequence ID" value="CAG7909868.1"/>
    <property type="molecule type" value="Genomic_DNA"/>
</dbReference>
<feature type="compositionally biased region" description="Basic and acidic residues" evidence="1">
    <location>
        <begin position="24"/>
        <end position="36"/>
    </location>
</feature>
<evidence type="ECO:0000256" key="1">
    <source>
        <dbReference type="SAM" id="MobiDB-lite"/>
    </source>
</evidence>
<accession>M4CFT8</accession>
<sequence length="137" mass="15084">MSYFEYAYKRYNEVRARAARAADDEVYERRSPDGDRILQGTGRQLATPSSKGPVASWRSCPARVRSPAGNPVLQGSGRQLATPSCKSSVASWRPRPARDWSPAGDPVLQGTGRLLVTQSRDGLVAIGLWRPDRMLVL</sequence>
<feature type="compositionally biased region" description="Polar residues" evidence="1">
    <location>
        <begin position="76"/>
        <end position="90"/>
    </location>
</feature>
<reference evidence="3" key="3">
    <citation type="submission" date="2018-11" db="EMBL/GenBank/DDBJ databases">
        <authorList>
            <consortium name="Genoscope - CEA"/>
            <person name="William W."/>
        </authorList>
    </citation>
    <scope>NUCLEOTIDE SEQUENCE</scope>
</reference>
<dbReference type="EMBL" id="LR031577">
    <property type="protein sequence ID" value="VDD17447.1"/>
    <property type="molecule type" value="Genomic_DNA"/>
</dbReference>
<evidence type="ECO:0000313" key="4">
    <source>
        <dbReference type="EnsemblPlants" id="Bra003070.1-P"/>
    </source>
</evidence>
<accession>A0A3P6CFK7</accession>
<dbReference type="Proteomes" id="UP000011750">
    <property type="component" value="Chromosome A10"/>
</dbReference>
<reference evidence="4" key="4">
    <citation type="submission" date="2023-03" db="UniProtKB">
        <authorList>
            <consortium name="EnsemblPlants"/>
        </authorList>
    </citation>
    <scope>IDENTIFICATION</scope>
    <source>
        <strain evidence="4">cv. Chiifu-401-42</strain>
    </source>
</reference>
<gene>
    <name evidence="3" type="ORF">BRAA10T43160Z</name>
    <name evidence="2" type="ORF">BRAPAZ1V2_A10P11140.2</name>
</gene>
<keyword evidence="5" id="KW-1185">Reference proteome</keyword>
<protein>
    <submittedName>
        <fullName evidence="3 4">Uncharacterized protein</fullName>
    </submittedName>
</protein>
<evidence type="ECO:0000313" key="3">
    <source>
        <dbReference type="EMBL" id="VDD17447.1"/>
    </source>
</evidence>
<reference evidence="5" key="1">
    <citation type="journal article" date="2011" name="Nat. Genet.">
        <title>The genome of the mesopolyploid crop species Brassica rapa.</title>
        <authorList>
            <consortium name="Brassica rapa Genome Sequencing Project Consortium"/>
            <person name="Wang X."/>
            <person name="Wang H."/>
            <person name="Wang J."/>
            <person name="Sun R."/>
            <person name="Wu J."/>
            <person name="Liu S."/>
            <person name="Bai Y."/>
            <person name="Mun J.H."/>
            <person name="Bancroft I."/>
            <person name="Cheng F."/>
            <person name="Huang S."/>
            <person name="Li X."/>
            <person name="Hua W."/>
            <person name="Wang J."/>
            <person name="Wang X."/>
            <person name="Freeling M."/>
            <person name="Pires J.C."/>
            <person name="Paterson A.H."/>
            <person name="Chalhoub B."/>
            <person name="Wang B."/>
            <person name="Hayward A."/>
            <person name="Sharpe A.G."/>
            <person name="Park B.S."/>
            <person name="Weisshaar B."/>
            <person name="Liu B."/>
            <person name="Li B."/>
            <person name="Liu B."/>
            <person name="Tong C."/>
            <person name="Song C."/>
            <person name="Duran C."/>
            <person name="Peng C."/>
            <person name="Geng C."/>
            <person name="Koh C."/>
            <person name="Lin C."/>
            <person name="Edwards D."/>
            <person name="Mu D."/>
            <person name="Shen D."/>
            <person name="Soumpourou E."/>
            <person name="Li F."/>
            <person name="Fraser F."/>
            <person name="Conant G."/>
            <person name="Lassalle G."/>
            <person name="King G.J."/>
            <person name="Bonnema G."/>
            <person name="Tang H."/>
            <person name="Wang H."/>
            <person name="Belcram H."/>
            <person name="Zhou H."/>
            <person name="Hirakawa H."/>
            <person name="Abe H."/>
            <person name="Guo H."/>
            <person name="Wang H."/>
            <person name="Jin H."/>
            <person name="Parkin I.A."/>
            <person name="Batley J."/>
            <person name="Kim J.S."/>
            <person name="Just J."/>
            <person name="Li J."/>
            <person name="Xu J."/>
            <person name="Deng J."/>
            <person name="Kim J.A."/>
            <person name="Li J."/>
            <person name="Yu J."/>
            <person name="Meng J."/>
            <person name="Wang J."/>
            <person name="Min J."/>
            <person name="Poulain J."/>
            <person name="Wang J."/>
            <person name="Hatakeyama K."/>
            <person name="Wu K."/>
            <person name="Wang L."/>
            <person name="Fang L."/>
            <person name="Trick M."/>
            <person name="Links M.G."/>
            <person name="Zhao M."/>
            <person name="Jin M."/>
            <person name="Ramchiary N."/>
            <person name="Drou N."/>
            <person name="Berkman P.J."/>
            <person name="Cai Q."/>
            <person name="Huang Q."/>
            <person name="Li R."/>
            <person name="Tabata S."/>
            <person name="Cheng S."/>
            <person name="Zhang S."/>
            <person name="Zhang S."/>
            <person name="Huang S."/>
            <person name="Sato S."/>
            <person name="Sun S."/>
            <person name="Kwon S.J."/>
            <person name="Choi S.R."/>
            <person name="Lee T.H."/>
            <person name="Fan W."/>
            <person name="Zhao X."/>
            <person name="Tan X."/>
            <person name="Xu X."/>
            <person name="Wang Y."/>
            <person name="Qiu Y."/>
            <person name="Yin Y."/>
            <person name="Li Y."/>
            <person name="Du Y."/>
            <person name="Liao Y."/>
            <person name="Lim Y."/>
            <person name="Narusaka Y."/>
            <person name="Wang Y."/>
            <person name="Wang Z."/>
            <person name="Li Z."/>
            <person name="Wang Z."/>
            <person name="Xiong Z."/>
            <person name="Zhang Z."/>
        </authorList>
    </citation>
    <scope>NUCLEOTIDE SEQUENCE [LARGE SCALE GENOMIC DNA]</scope>
    <source>
        <strain evidence="5">cv. Chiifu-401-42</strain>
    </source>
</reference>
<dbReference type="Gramene" id="Bra003070.1">
    <property type="protein sequence ID" value="Bra003070.1-P"/>
    <property type="gene ID" value="Bra003070"/>
</dbReference>
<reference evidence="5" key="2">
    <citation type="journal article" date="2018" name="Hortic Res">
        <title>Improved Brassica rapa reference genome by single-molecule sequencing and chromosome conformation capture technologies.</title>
        <authorList>
            <person name="Zhang L."/>
            <person name="Cai X."/>
            <person name="Wu J."/>
            <person name="Liu M."/>
            <person name="Grob S."/>
            <person name="Cheng F."/>
            <person name="Liang J."/>
            <person name="Cai C."/>
            <person name="Liu Z."/>
            <person name="Liu B."/>
            <person name="Wang F."/>
            <person name="Li S."/>
            <person name="Liu F."/>
            <person name="Li X."/>
            <person name="Cheng L."/>
            <person name="Yang W."/>
            <person name="Li M.H."/>
            <person name="Grossniklaus U."/>
            <person name="Zheng H."/>
            <person name="Wang X."/>
        </authorList>
    </citation>
    <scope>NUCLEOTIDE SEQUENCE [LARGE SCALE GENOMIC DNA]</scope>
    <source>
        <strain evidence="5">cv. Chiifu-401-42</strain>
    </source>
</reference>
<dbReference type="Gramene" id="A10p11140.2_BraZ1">
    <property type="protein sequence ID" value="A10p11140.2_BraZ1.CDS"/>
    <property type="gene ID" value="A10g11140.2_BraZ1"/>
</dbReference>
<feature type="region of interest" description="Disordered" evidence="1">
    <location>
        <begin position="24"/>
        <end position="106"/>
    </location>
</feature>
<feature type="compositionally biased region" description="Polar residues" evidence="1">
    <location>
        <begin position="41"/>
        <end position="50"/>
    </location>
</feature>